<gene>
    <name evidence="1" type="ORF">SAMN04488518_103359</name>
</gene>
<organism evidence="1 2">
    <name type="scientific">Pseudovibrio ascidiaceicola</name>
    <dbReference type="NCBI Taxonomy" id="285279"/>
    <lineage>
        <taxon>Bacteria</taxon>
        <taxon>Pseudomonadati</taxon>
        <taxon>Pseudomonadota</taxon>
        <taxon>Alphaproteobacteria</taxon>
        <taxon>Hyphomicrobiales</taxon>
        <taxon>Stappiaceae</taxon>
        <taxon>Pseudovibrio</taxon>
    </lineage>
</organism>
<dbReference type="Proteomes" id="UP000199598">
    <property type="component" value="Unassembled WGS sequence"/>
</dbReference>
<name>A0A1I3Y4W8_9HYPH</name>
<protein>
    <submittedName>
        <fullName evidence="1">Uncharacterized protein</fullName>
    </submittedName>
</protein>
<evidence type="ECO:0000313" key="1">
    <source>
        <dbReference type="EMBL" id="SFK26865.1"/>
    </source>
</evidence>
<dbReference type="EMBL" id="FOSK01000003">
    <property type="protein sequence ID" value="SFK26865.1"/>
    <property type="molecule type" value="Genomic_DNA"/>
</dbReference>
<proteinExistence type="predicted"/>
<keyword evidence="2" id="KW-1185">Reference proteome</keyword>
<reference evidence="1 2" key="1">
    <citation type="submission" date="2016-10" db="EMBL/GenBank/DDBJ databases">
        <authorList>
            <person name="Varghese N."/>
            <person name="Submissions S."/>
        </authorList>
    </citation>
    <scope>NUCLEOTIDE SEQUENCE [LARGE SCALE GENOMIC DNA]</scope>
    <source>
        <strain evidence="1 2">DSM 16392</strain>
    </source>
</reference>
<accession>A0A1I3Y4W8</accession>
<sequence>MTRRKIERVQTGVRLEKRVLKVLKAVAAHHEMGLGDLVEGIVLHSFEGKAPFGPETLAFIANMREAYGLDLTAEDSHKLIEAEE</sequence>
<evidence type="ECO:0000313" key="2">
    <source>
        <dbReference type="Proteomes" id="UP000199598"/>
    </source>
</evidence>
<comment type="caution">
    <text evidence="1">The sequence shown here is derived from an EMBL/GenBank/DDBJ whole genome shotgun (WGS) entry which is preliminary data.</text>
</comment>
<dbReference type="RefSeq" id="WP_063298407.1">
    <property type="nucleotide sequence ID" value="NZ_FOSK01000003.1"/>
</dbReference>